<evidence type="ECO:0000259" key="1">
    <source>
        <dbReference type="Pfam" id="PF06985"/>
    </source>
</evidence>
<dbReference type="Proteomes" id="UP000011761">
    <property type="component" value="Unassembled WGS sequence"/>
</dbReference>
<dbReference type="InterPro" id="IPR052895">
    <property type="entry name" value="HetReg/Transcr_Mod"/>
</dbReference>
<reference evidence="2 3" key="1">
    <citation type="journal article" date="2012" name="PLoS Pathog.">
        <title>Diverse lifestyles and strategies of plant pathogenesis encoded in the genomes of eighteen Dothideomycetes fungi.</title>
        <authorList>
            <person name="Ohm R.A."/>
            <person name="Feau N."/>
            <person name="Henrissat B."/>
            <person name="Schoch C.L."/>
            <person name="Horwitz B.A."/>
            <person name="Barry K.W."/>
            <person name="Condon B.J."/>
            <person name="Copeland A.C."/>
            <person name="Dhillon B."/>
            <person name="Glaser F."/>
            <person name="Hesse C.N."/>
            <person name="Kosti I."/>
            <person name="LaButti K."/>
            <person name="Lindquist E.A."/>
            <person name="Lucas S."/>
            <person name="Salamov A.A."/>
            <person name="Bradshaw R.E."/>
            <person name="Ciuffetti L."/>
            <person name="Hamelin R.C."/>
            <person name="Kema G.H.J."/>
            <person name="Lawrence C."/>
            <person name="Scott J.A."/>
            <person name="Spatafora J.W."/>
            <person name="Turgeon B.G."/>
            <person name="de Wit P.J.G.M."/>
            <person name="Zhong S."/>
            <person name="Goodwin S.B."/>
            <person name="Grigoriev I.V."/>
        </authorList>
    </citation>
    <scope>NUCLEOTIDE SEQUENCE [LARGE SCALE GENOMIC DNA]</scope>
    <source>
        <strain evidence="2 3">UAMH 10762</strain>
    </source>
</reference>
<proteinExistence type="predicted"/>
<protein>
    <recommendedName>
        <fullName evidence="1">Heterokaryon incompatibility domain-containing protein</fullName>
    </recommendedName>
</protein>
<sequence>VIECSLETTSLRKGADPPQYEALSYAWGGGSGLKTTCVDGLDIQIRFNLGSTLRRISKMGEPHYLWVDDTLINQYDTVERSQQV</sequence>
<dbReference type="InterPro" id="IPR010730">
    <property type="entry name" value="HET"/>
</dbReference>
<dbReference type="STRING" id="717646.M2N3I7"/>
<dbReference type="OrthoDB" id="3553147at2759"/>
<dbReference type="Pfam" id="PF06985">
    <property type="entry name" value="HET"/>
    <property type="match status" value="1"/>
</dbReference>
<feature type="non-terminal residue" evidence="2">
    <location>
        <position position="84"/>
    </location>
</feature>
<feature type="non-terminal residue" evidence="2">
    <location>
        <position position="1"/>
    </location>
</feature>
<dbReference type="HOGENOM" id="CLU_004184_6_2_1"/>
<dbReference type="PANTHER" id="PTHR24148">
    <property type="entry name" value="ANKYRIN REPEAT DOMAIN-CONTAINING PROTEIN 39 HOMOLOG-RELATED"/>
    <property type="match status" value="1"/>
</dbReference>
<dbReference type="KEGG" id="bcom:BAUCODRAFT_39897"/>
<dbReference type="EMBL" id="KB445560">
    <property type="protein sequence ID" value="EMC93295.1"/>
    <property type="molecule type" value="Genomic_DNA"/>
</dbReference>
<dbReference type="RefSeq" id="XP_007679308.1">
    <property type="nucleotide sequence ID" value="XM_007681118.1"/>
</dbReference>
<keyword evidence="3" id="KW-1185">Reference proteome</keyword>
<accession>M2N3I7</accession>
<dbReference type="AlphaFoldDB" id="M2N3I7"/>
<gene>
    <name evidence="2" type="ORF">BAUCODRAFT_39897</name>
</gene>
<dbReference type="PANTHER" id="PTHR24148:SF77">
    <property type="entry name" value="HETEROKARYON INCOMPATIBILITY DOMAIN-CONTAINING PROTEIN"/>
    <property type="match status" value="1"/>
</dbReference>
<dbReference type="GeneID" id="19113920"/>
<name>M2N3I7_BAUPA</name>
<feature type="domain" description="Heterokaryon incompatibility" evidence="1">
    <location>
        <begin position="20"/>
        <end position="84"/>
    </location>
</feature>
<organism evidence="2 3">
    <name type="scientific">Baudoinia panamericana (strain UAMH 10762)</name>
    <name type="common">Angels' share fungus</name>
    <name type="synonym">Baudoinia compniacensis (strain UAMH 10762)</name>
    <dbReference type="NCBI Taxonomy" id="717646"/>
    <lineage>
        <taxon>Eukaryota</taxon>
        <taxon>Fungi</taxon>
        <taxon>Dikarya</taxon>
        <taxon>Ascomycota</taxon>
        <taxon>Pezizomycotina</taxon>
        <taxon>Dothideomycetes</taxon>
        <taxon>Dothideomycetidae</taxon>
        <taxon>Mycosphaerellales</taxon>
        <taxon>Teratosphaeriaceae</taxon>
        <taxon>Baudoinia</taxon>
    </lineage>
</organism>
<evidence type="ECO:0000313" key="3">
    <source>
        <dbReference type="Proteomes" id="UP000011761"/>
    </source>
</evidence>
<evidence type="ECO:0000313" key="2">
    <source>
        <dbReference type="EMBL" id="EMC93295.1"/>
    </source>
</evidence>